<evidence type="ECO:0000313" key="5">
    <source>
        <dbReference type="Proteomes" id="UP001516023"/>
    </source>
</evidence>
<keyword evidence="1" id="KW-0560">Oxidoreductase</keyword>
<dbReference type="Gene3D" id="3.20.20.100">
    <property type="entry name" value="NADP-dependent oxidoreductase domain"/>
    <property type="match status" value="1"/>
</dbReference>
<dbReference type="InterPro" id="IPR020471">
    <property type="entry name" value="AKR"/>
</dbReference>
<dbReference type="PROSITE" id="PS00062">
    <property type="entry name" value="ALDOKETO_REDUCTASE_2"/>
    <property type="match status" value="1"/>
</dbReference>
<accession>A0ABD3QW14</accession>
<comment type="caution">
    <text evidence="4">The sequence shown here is derived from an EMBL/GenBank/DDBJ whole genome shotgun (WGS) entry which is preliminary data.</text>
</comment>
<gene>
    <name evidence="4" type="ORF">HJC23_011337</name>
</gene>
<evidence type="ECO:0008006" key="6">
    <source>
        <dbReference type="Google" id="ProtNLM"/>
    </source>
</evidence>
<dbReference type="GO" id="GO:0016491">
    <property type="term" value="F:oxidoreductase activity"/>
    <property type="evidence" value="ECO:0007669"/>
    <property type="project" value="UniProtKB-KW"/>
</dbReference>
<organism evidence="4 5">
    <name type="scientific">Cyclotella cryptica</name>
    <dbReference type="NCBI Taxonomy" id="29204"/>
    <lineage>
        <taxon>Eukaryota</taxon>
        <taxon>Sar</taxon>
        <taxon>Stramenopiles</taxon>
        <taxon>Ochrophyta</taxon>
        <taxon>Bacillariophyta</taxon>
        <taxon>Coscinodiscophyceae</taxon>
        <taxon>Thalassiosirophycidae</taxon>
        <taxon>Stephanodiscales</taxon>
        <taxon>Stephanodiscaceae</taxon>
        <taxon>Cyclotella</taxon>
    </lineage>
</organism>
<evidence type="ECO:0000259" key="3">
    <source>
        <dbReference type="Pfam" id="PF02668"/>
    </source>
</evidence>
<proteinExistence type="predicted"/>
<evidence type="ECO:0000313" key="4">
    <source>
        <dbReference type="EMBL" id="KAL3804409.1"/>
    </source>
</evidence>
<dbReference type="Proteomes" id="UP001516023">
    <property type="component" value="Unassembled WGS sequence"/>
</dbReference>
<dbReference type="InterPro" id="IPR003819">
    <property type="entry name" value="TauD/TfdA-like"/>
</dbReference>
<feature type="domain" description="NADP-dependent oxidoreductase" evidence="2">
    <location>
        <begin position="364"/>
        <end position="632"/>
    </location>
</feature>
<dbReference type="Pfam" id="PF00248">
    <property type="entry name" value="Aldo_ket_red"/>
    <property type="match status" value="1"/>
</dbReference>
<dbReference type="PANTHER" id="PTHR11732">
    <property type="entry name" value="ALDO/KETO REDUCTASE"/>
    <property type="match status" value="1"/>
</dbReference>
<dbReference type="SUPFAM" id="SSF51197">
    <property type="entry name" value="Clavaminate synthase-like"/>
    <property type="match status" value="1"/>
</dbReference>
<protein>
    <recommendedName>
        <fullName evidence="6">Aldehyde reductase</fullName>
    </recommendedName>
</protein>
<dbReference type="InterPro" id="IPR018170">
    <property type="entry name" value="Aldo/ket_reductase_CS"/>
</dbReference>
<keyword evidence="5" id="KW-1185">Reference proteome</keyword>
<dbReference type="InterPro" id="IPR023210">
    <property type="entry name" value="NADP_OxRdtase_dom"/>
</dbReference>
<dbReference type="Gene3D" id="3.60.130.10">
    <property type="entry name" value="Clavaminate synthase-like"/>
    <property type="match status" value="1"/>
</dbReference>
<name>A0ABD3QW14_9STRA</name>
<dbReference type="Pfam" id="PF02668">
    <property type="entry name" value="TauD"/>
    <property type="match status" value="1"/>
</dbReference>
<dbReference type="AlphaFoldDB" id="A0ABD3QW14"/>
<dbReference type="EMBL" id="JABMIG020000008">
    <property type="protein sequence ID" value="KAL3804409.1"/>
    <property type="molecule type" value="Genomic_DNA"/>
</dbReference>
<dbReference type="InterPro" id="IPR042098">
    <property type="entry name" value="TauD-like_sf"/>
</dbReference>
<sequence>MSNIALERAKSKMKLTRLFESSESETINSLDQEEFVELAAKHKALLLQADDGAEPFSVEDFAQLAESLSLQHYEYVGGAAPRRLIPVKANVEVFTANEAPPDQLIPFHHELAQVKNPPMYLFFYCDRPSETGGETALIDSTLVYRYVAETFPEFTEKLKTHGARYRRVLPCEDDKESPIGRSFYSCYQVENKTDLEKKLNDIPGLEYQWMPDGCLEVITEPIPAIRMIEQQHNHGIYQWTFHNSVIAAFIGWQDCRNDRMKSVCFGNNEEMDLDVLQSIAEFMEENKVSYKWKKGDIFALNNRLVMHSRNSYTGPRRVYASMFGDVVASGKVKRDGVGQVMHDFSALRVSDPTTFGMWRLDNPEEIVYDAILAGYRRFDSACDYGNEELTGKGIRRAIEEGIVKREELYITTKLWNTYHDEEHVPLALEKCLRDLGLDYVDEFLIHFPISMEYVPIEVKYPPEWTNLNGEMVLVKNDINSTWRAMERLVEAGKTRFIGLSNFNCQHIRQVLSIAKIRPTSLQVECHPHLSQVKLLRFARESGIRVSAFSPMGGTSYISLGMASETDLLFEHPVILDISKKHKKTAAQVLLRWAIQRNTLPISKSSSMKRMQENRALFDFYLSREEMIAIDCLNQNRRYNDPGEFCERGMGTFCPIYE</sequence>
<evidence type="ECO:0000256" key="1">
    <source>
        <dbReference type="ARBA" id="ARBA00023002"/>
    </source>
</evidence>
<feature type="domain" description="TauD/TfdA-like" evidence="3">
    <location>
        <begin position="28"/>
        <end position="318"/>
    </location>
</feature>
<reference evidence="4 5" key="1">
    <citation type="journal article" date="2020" name="G3 (Bethesda)">
        <title>Improved Reference Genome for Cyclotella cryptica CCMP332, a Model for Cell Wall Morphogenesis, Salinity Adaptation, and Lipid Production in Diatoms (Bacillariophyta).</title>
        <authorList>
            <person name="Roberts W.R."/>
            <person name="Downey K.M."/>
            <person name="Ruck E.C."/>
            <person name="Traller J.C."/>
            <person name="Alverson A.J."/>
        </authorList>
    </citation>
    <scope>NUCLEOTIDE SEQUENCE [LARGE SCALE GENOMIC DNA]</scope>
    <source>
        <strain evidence="4 5">CCMP332</strain>
    </source>
</reference>
<dbReference type="PRINTS" id="PR00069">
    <property type="entry name" value="ALDKETRDTASE"/>
</dbReference>
<dbReference type="InterPro" id="IPR036812">
    <property type="entry name" value="NAD(P)_OxRdtase_dom_sf"/>
</dbReference>
<evidence type="ECO:0000259" key="2">
    <source>
        <dbReference type="Pfam" id="PF00248"/>
    </source>
</evidence>
<dbReference type="SUPFAM" id="SSF51430">
    <property type="entry name" value="NAD(P)-linked oxidoreductase"/>
    <property type="match status" value="1"/>
</dbReference>